<evidence type="ECO:0000256" key="1">
    <source>
        <dbReference type="ARBA" id="ARBA00022574"/>
    </source>
</evidence>
<accession>A0A482XLQ7</accession>
<keyword evidence="4" id="KW-1185">Reference proteome</keyword>
<dbReference type="Gene3D" id="2.130.10.10">
    <property type="entry name" value="YVTN repeat-like/Quinoprotein amine dehydrogenase"/>
    <property type="match status" value="1"/>
</dbReference>
<sequence length="130" mass="14406">MISLIKIPTAFLSTTVLKKLTDYKTSHRANIFSAKFLPNSGDRNIVSCSGDGIILFTDLTRAADTHQNQFTCHTGTSYDVATVAGEPHTFLSCGEDSTVRCFDLRRKESCNKMDCTEAYTALGQDKTRRD</sequence>
<dbReference type="GO" id="GO:0045944">
    <property type="term" value="P:positive regulation of transcription by RNA polymerase II"/>
    <property type="evidence" value="ECO:0007669"/>
    <property type="project" value="TreeGrafter"/>
</dbReference>
<dbReference type="SMR" id="A0A482XLQ7"/>
<name>A0A482XLQ7_LAOST</name>
<protein>
    <submittedName>
        <fullName evidence="3">Uncharacterized protein</fullName>
    </submittedName>
</protein>
<dbReference type="STRING" id="195883.A0A482XLQ7"/>
<dbReference type="GO" id="GO:0080008">
    <property type="term" value="C:Cul4-RING E3 ubiquitin ligase complex"/>
    <property type="evidence" value="ECO:0007669"/>
    <property type="project" value="TreeGrafter"/>
</dbReference>
<dbReference type="SMART" id="SM00320">
    <property type="entry name" value="WD40"/>
    <property type="match status" value="2"/>
</dbReference>
<evidence type="ECO:0000313" key="4">
    <source>
        <dbReference type="Proteomes" id="UP000291343"/>
    </source>
</evidence>
<dbReference type="InterPro" id="IPR036322">
    <property type="entry name" value="WD40_repeat_dom_sf"/>
</dbReference>
<evidence type="ECO:0000256" key="2">
    <source>
        <dbReference type="ARBA" id="ARBA00022737"/>
    </source>
</evidence>
<dbReference type="InterPro" id="IPR001680">
    <property type="entry name" value="WD40_rpt"/>
</dbReference>
<dbReference type="GO" id="GO:0005737">
    <property type="term" value="C:cytoplasm"/>
    <property type="evidence" value="ECO:0007669"/>
    <property type="project" value="TreeGrafter"/>
</dbReference>
<gene>
    <name evidence="3" type="ORF">LSTR_LSTR014427</name>
</gene>
<dbReference type="Proteomes" id="UP000291343">
    <property type="component" value="Unassembled WGS sequence"/>
</dbReference>
<keyword evidence="1" id="KW-0853">WD repeat</keyword>
<organism evidence="3 4">
    <name type="scientific">Laodelphax striatellus</name>
    <name type="common">Small brown planthopper</name>
    <name type="synonym">Delphax striatella</name>
    <dbReference type="NCBI Taxonomy" id="195883"/>
    <lineage>
        <taxon>Eukaryota</taxon>
        <taxon>Metazoa</taxon>
        <taxon>Ecdysozoa</taxon>
        <taxon>Arthropoda</taxon>
        <taxon>Hexapoda</taxon>
        <taxon>Insecta</taxon>
        <taxon>Pterygota</taxon>
        <taxon>Neoptera</taxon>
        <taxon>Paraneoptera</taxon>
        <taxon>Hemiptera</taxon>
        <taxon>Auchenorrhyncha</taxon>
        <taxon>Fulgoroidea</taxon>
        <taxon>Delphacidae</taxon>
        <taxon>Criomorphinae</taxon>
        <taxon>Laodelphax</taxon>
    </lineage>
</organism>
<proteinExistence type="predicted"/>
<reference evidence="3 4" key="1">
    <citation type="journal article" date="2017" name="Gigascience">
        <title>Genome sequence of the small brown planthopper, Laodelphax striatellus.</title>
        <authorList>
            <person name="Zhu J."/>
            <person name="Jiang F."/>
            <person name="Wang X."/>
            <person name="Yang P."/>
            <person name="Bao Y."/>
            <person name="Zhao W."/>
            <person name="Wang W."/>
            <person name="Lu H."/>
            <person name="Wang Q."/>
            <person name="Cui N."/>
            <person name="Li J."/>
            <person name="Chen X."/>
            <person name="Luo L."/>
            <person name="Yu J."/>
            <person name="Kang L."/>
            <person name="Cui F."/>
        </authorList>
    </citation>
    <scope>NUCLEOTIDE SEQUENCE [LARGE SCALE GENOMIC DNA]</scope>
    <source>
        <strain evidence="3">Lst14</strain>
    </source>
</reference>
<dbReference type="PANTHER" id="PTHR15574:SF39">
    <property type="entry name" value="DDB1- AND CUL4-ASSOCIATED FACTOR 6"/>
    <property type="match status" value="1"/>
</dbReference>
<dbReference type="InterPro" id="IPR015943">
    <property type="entry name" value="WD40/YVTN_repeat-like_dom_sf"/>
</dbReference>
<dbReference type="OrthoDB" id="4869960at2759"/>
<dbReference type="PANTHER" id="PTHR15574">
    <property type="entry name" value="WD REPEAT DOMAIN-CONTAINING FAMILY"/>
    <property type="match status" value="1"/>
</dbReference>
<dbReference type="SUPFAM" id="SSF50978">
    <property type="entry name" value="WD40 repeat-like"/>
    <property type="match status" value="1"/>
</dbReference>
<evidence type="ECO:0000313" key="3">
    <source>
        <dbReference type="EMBL" id="RZF47035.1"/>
    </source>
</evidence>
<keyword evidence="2" id="KW-0677">Repeat</keyword>
<comment type="caution">
    <text evidence="3">The sequence shown here is derived from an EMBL/GenBank/DDBJ whole genome shotgun (WGS) entry which is preliminary data.</text>
</comment>
<dbReference type="AlphaFoldDB" id="A0A482XLQ7"/>
<dbReference type="InParanoid" id="A0A482XLQ7"/>
<dbReference type="EMBL" id="QKKF02004976">
    <property type="protein sequence ID" value="RZF47035.1"/>
    <property type="molecule type" value="Genomic_DNA"/>
</dbReference>
<dbReference type="InterPro" id="IPR045151">
    <property type="entry name" value="DCAF8"/>
</dbReference>